<dbReference type="EMBL" id="RBNI01004020">
    <property type="protein sequence ID" value="RUP47868.1"/>
    <property type="molecule type" value="Genomic_DNA"/>
</dbReference>
<dbReference type="AlphaFoldDB" id="A0A433DAG7"/>
<evidence type="ECO:0000313" key="3">
    <source>
        <dbReference type="EMBL" id="RUP47868.1"/>
    </source>
</evidence>
<feature type="region of interest" description="Disordered" evidence="2">
    <location>
        <begin position="490"/>
        <end position="511"/>
    </location>
</feature>
<evidence type="ECO:0000313" key="4">
    <source>
        <dbReference type="Proteomes" id="UP000268093"/>
    </source>
</evidence>
<gene>
    <name evidence="3" type="ORF">BC936DRAFT_145248</name>
</gene>
<dbReference type="InterPro" id="IPR006597">
    <property type="entry name" value="Sel1-like"/>
</dbReference>
<comment type="similarity">
    <text evidence="1">Belongs to the sel-1 family.</text>
</comment>
<dbReference type="Proteomes" id="UP000268093">
    <property type="component" value="Unassembled WGS sequence"/>
</dbReference>
<protein>
    <recommendedName>
        <fullName evidence="5">RING-type domain-containing protein</fullName>
    </recommendedName>
</protein>
<evidence type="ECO:0000256" key="2">
    <source>
        <dbReference type="SAM" id="MobiDB-lite"/>
    </source>
</evidence>
<name>A0A433DAG7_9FUNG</name>
<dbReference type="SUPFAM" id="SSF81901">
    <property type="entry name" value="HCP-like"/>
    <property type="match status" value="1"/>
</dbReference>
<dbReference type="InterPro" id="IPR011990">
    <property type="entry name" value="TPR-like_helical_dom_sf"/>
</dbReference>
<dbReference type="Pfam" id="PF08238">
    <property type="entry name" value="Sel1"/>
    <property type="match status" value="3"/>
</dbReference>
<dbReference type="Gene3D" id="1.25.40.10">
    <property type="entry name" value="Tetratricopeptide repeat domain"/>
    <property type="match status" value="1"/>
</dbReference>
<evidence type="ECO:0008006" key="5">
    <source>
        <dbReference type="Google" id="ProtNLM"/>
    </source>
</evidence>
<proteinExistence type="inferred from homology"/>
<reference evidence="3 4" key="1">
    <citation type="journal article" date="2018" name="New Phytol.">
        <title>Phylogenomics of Endogonaceae and evolution of mycorrhizas within Mucoromycota.</title>
        <authorList>
            <person name="Chang Y."/>
            <person name="Desiro A."/>
            <person name="Na H."/>
            <person name="Sandor L."/>
            <person name="Lipzen A."/>
            <person name="Clum A."/>
            <person name="Barry K."/>
            <person name="Grigoriev I.V."/>
            <person name="Martin F.M."/>
            <person name="Stajich J.E."/>
            <person name="Smith M.E."/>
            <person name="Bonito G."/>
            <person name="Spatafora J.W."/>
        </authorList>
    </citation>
    <scope>NUCLEOTIDE SEQUENCE [LARGE SCALE GENOMIC DNA]</scope>
    <source>
        <strain evidence="3 4">GMNB39</strain>
    </source>
</reference>
<dbReference type="OrthoDB" id="419317at2759"/>
<dbReference type="PANTHER" id="PTHR11102:SF160">
    <property type="entry name" value="ERAD-ASSOCIATED E3 UBIQUITIN-PROTEIN LIGASE COMPONENT HRD3"/>
    <property type="match status" value="1"/>
</dbReference>
<dbReference type="PANTHER" id="PTHR11102">
    <property type="entry name" value="SEL-1-LIKE PROTEIN"/>
    <property type="match status" value="1"/>
</dbReference>
<sequence length="576" mass="64490">MTTTPNDLVDPEFLASTSPELRLTAAIETIRKAHLADDQDLELQALAFLRAHAAKGEYEACLKISTLYENDDSGMPKDPQEAMLWSRSIFDKQIAKALQLCARELTDREALRRHPHSTFALIAETATRSQPNASYLAAIMLTKGVGISQNVDGGLRFLIQAAEANQLDAQYELARFYGVRFKYSRKDIQKSLFWYHCAIQNGDTRAVIDLAYTEMTDWFKIFAKGLRNETITYFVNDNTRLRGASKQGKLHDPNDAEVKLATMPDLVTQQGKRHDAEVELTTMMDMITLDDDPNNLRIKMPCGHAIGPESLTAYCRSILEAGGFKFICPHIGDLPSDRCNAEWEYHDVCKLGQLSKDDREMFETMINNNYMSLVKGMQKCPKCQSYCDRSDKNTHVVVCSICTNQSGAVFAFCWKCLCQASATYKCTNPDCRGNDPKLAILRTARSAQSTPSLRAAPARTAVSLSNTSPPVSTLSAGALRTSVSYASRLANPPANGNAEARTQSAMSRRCRRRSRRWRDRASCVSSGVIRSDDEKRISVRCYNVRKKEHQEGTVLEKIKIKRNLRLIQGTKGFTNS</sequence>
<accession>A0A433DAG7</accession>
<dbReference type="SMART" id="SM00671">
    <property type="entry name" value="SEL1"/>
    <property type="match status" value="3"/>
</dbReference>
<evidence type="ECO:0000256" key="1">
    <source>
        <dbReference type="ARBA" id="ARBA00038101"/>
    </source>
</evidence>
<organism evidence="3 4">
    <name type="scientific">Jimgerdemannia flammicorona</name>
    <dbReference type="NCBI Taxonomy" id="994334"/>
    <lineage>
        <taxon>Eukaryota</taxon>
        <taxon>Fungi</taxon>
        <taxon>Fungi incertae sedis</taxon>
        <taxon>Mucoromycota</taxon>
        <taxon>Mucoromycotina</taxon>
        <taxon>Endogonomycetes</taxon>
        <taxon>Endogonales</taxon>
        <taxon>Endogonaceae</taxon>
        <taxon>Jimgerdemannia</taxon>
    </lineage>
</organism>
<keyword evidence="4" id="KW-1185">Reference proteome</keyword>
<dbReference type="InterPro" id="IPR050767">
    <property type="entry name" value="Sel1_AlgK"/>
</dbReference>
<comment type="caution">
    <text evidence="3">The sequence shown here is derived from an EMBL/GenBank/DDBJ whole genome shotgun (WGS) entry which is preliminary data.</text>
</comment>